<accession>A0A841GNE0</accession>
<evidence type="ECO:0000313" key="2">
    <source>
        <dbReference type="EMBL" id="MBB6056290.1"/>
    </source>
</evidence>
<feature type="transmembrane region" description="Helical" evidence="1">
    <location>
        <begin position="142"/>
        <end position="161"/>
    </location>
</feature>
<keyword evidence="3" id="KW-1185">Reference proteome</keyword>
<dbReference type="PANTHER" id="PTHR35531">
    <property type="entry name" value="INNER MEMBRANE PROTEIN YBCI-RELATED"/>
    <property type="match status" value="1"/>
</dbReference>
<reference evidence="2 3" key="1">
    <citation type="submission" date="2020-08" db="EMBL/GenBank/DDBJ databases">
        <title>Genomic Encyclopedia of Type Strains, Phase IV (KMG-IV): sequencing the most valuable type-strain genomes for metagenomic binning, comparative biology and taxonomic classification.</title>
        <authorList>
            <person name="Goeker M."/>
        </authorList>
    </citation>
    <scope>NUCLEOTIDE SEQUENCE [LARGE SCALE GENOMIC DNA]</scope>
    <source>
        <strain evidence="2 3">DSM 22975</strain>
    </source>
</reference>
<dbReference type="PANTHER" id="PTHR35531:SF1">
    <property type="entry name" value="INNER MEMBRANE PROTEIN YBCI-RELATED"/>
    <property type="match status" value="1"/>
</dbReference>
<evidence type="ECO:0000256" key="1">
    <source>
        <dbReference type="SAM" id="Phobius"/>
    </source>
</evidence>
<keyword evidence="1" id="KW-1133">Transmembrane helix</keyword>
<dbReference type="InterPro" id="IPR007404">
    <property type="entry name" value="YdjM-like"/>
</dbReference>
<organism evidence="2 3">
    <name type="scientific">Tolumonas osonensis</name>
    <dbReference type="NCBI Taxonomy" id="675874"/>
    <lineage>
        <taxon>Bacteria</taxon>
        <taxon>Pseudomonadati</taxon>
        <taxon>Pseudomonadota</taxon>
        <taxon>Gammaproteobacteria</taxon>
        <taxon>Aeromonadales</taxon>
        <taxon>Aeromonadaceae</taxon>
        <taxon>Tolumonas</taxon>
    </lineage>
</organism>
<dbReference type="Pfam" id="PF04307">
    <property type="entry name" value="YdjM"/>
    <property type="match status" value="1"/>
</dbReference>
<protein>
    <submittedName>
        <fullName evidence="2">Inner membrane protein</fullName>
    </submittedName>
</protein>
<keyword evidence="1" id="KW-0472">Membrane</keyword>
<dbReference type="Proteomes" id="UP000585721">
    <property type="component" value="Unassembled WGS sequence"/>
</dbReference>
<feature type="transmembrane region" description="Helical" evidence="1">
    <location>
        <begin position="100"/>
        <end position="121"/>
    </location>
</feature>
<comment type="caution">
    <text evidence="2">The sequence shown here is derived from an EMBL/GenBank/DDBJ whole genome shotgun (WGS) entry which is preliminary data.</text>
</comment>
<name>A0A841GNE0_9GAMM</name>
<gene>
    <name evidence="2" type="ORF">HNR75_002222</name>
</gene>
<proteinExistence type="predicted"/>
<dbReference type="EMBL" id="JACHGR010000007">
    <property type="protein sequence ID" value="MBB6056290.1"/>
    <property type="molecule type" value="Genomic_DNA"/>
</dbReference>
<keyword evidence="1" id="KW-0812">Transmembrane</keyword>
<dbReference type="RefSeq" id="WP_188027012.1">
    <property type="nucleotide sequence ID" value="NZ_JACHGR010000007.1"/>
</dbReference>
<dbReference type="AlphaFoldDB" id="A0A841GNE0"/>
<evidence type="ECO:0000313" key="3">
    <source>
        <dbReference type="Proteomes" id="UP000585721"/>
    </source>
</evidence>
<feature type="transmembrane region" description="Helical" evidence="1">
    <location>
        <begin position="70"/>
        <end position="88"/>
    </location>
</feature>
<sequence length="203" mass="22159">MMAKTHQAFAVFSVLMVDTYVPGSVDNIVTASVLSMLGALQPDLDSPQSSFGRLIPLLSKPLHSMLGHRTITHSLLAVILLYSVLTSSPQWHTWADAICIGYFSHIIGDMLIGTNGVALFWPLKQKISLNPLRMQVAGAGEYLVFNLLVGAIVIQGLTHFYPSFDLMSRAGPIFTICVELYAKTIGPVIGSLTFKYSSLFNKL</sequence>